<dbReference type="EMBL" id="JAHRIO010021597">
    <property type="protein sequence ID" value="MEQ2165599.1"/>
    <property type="molecule type" value="Genomic_DNA"/>
</dbReference>
<evidence type="ECO:0000313" key="1">
    <source>
        <dbReference type="EMBL" id="MEQ2165599.1"/>
    </source>
</evidence>
<comment type="caution">
    <text evidence="1">The sequence shown here is derived from an EMBL/GenBank/DDBJ whole genome shotgun (WGS) entry which is preliminary data.</text>
</comment>
<proteinExistence type="predicted"/>
<feature type="non-terminal residue" evidence="1">
    <location>
        <position position="1"/>
    </location>
</feature>
<keyword evidence="2" id="KW-1185">Reference proteome</keyword>
<evidence type="ECO:0000313" key="2">
    <source>
        <dbReference type="Proteomes" id="UP001476798"/>
    </source>
</evidence>
<gene>
    <name evidence="1" type="ORF">GOODEAATRI_018670</name>
</gene>
<reference evidence="1 2" key="1">
    <citation type="submission" date="2021-06" db="EMBL/GenBank/DDBJ databases">
        <authorList>
            <person name="Palmer J.M."/>
        </authorList>
    </citation>
    <scope>NUCLEOTIDE SEQUENCE [LARGE SCALE GENOMIC DNA]</scope>
    <source>
        <strain evidence="1 2">GA_2019</strain>
        <tissue evidence="1">Muscle</tissue>
    </source>
</reference>
<accession>A0ABV0N3W2</accession>
<dbReference type="Proteomes" id="UP001476798">
    <property type="component" value="Unassembled WGS sequence"/>
</dbReference>
<name>A0ABV0N3W2_9TELE</name>
<sequence length="59" mass="6334">GILLRKIWNCGCGAALMLSSGFHGDSPLRLLSYVTLPGFPPSVMLEMTRSCNVGNYKCG</sequence>
<protein>
    <submittedName>
        <fullName evidence="1">Uncharacterized protein</fullName>
    </submittedName>
</protein>
<organism evidence="1 2">
    <name type="scientific">Goodea atripinnis</name>
    <dbReference type="NCBI Taxonomy" id="208336"/>
    <lineage>
        <taxon>Eukaryota</taxon>
        <taxon>Metazoa</taxon>
        <taxon>Chordata</taxon>
        <taxon>Craniata</taxon>
        <taxon>Vertebrata</taxon>
        <taxon>Euteleostomi</taxon>
        <taxon>Actinopterygii</taxon>
        <taxon>Neopterygii</taxon>
        <taxon>Teleostei</taxon>
        <taxon>Neoteleostei</taxon>
        <taxon>Acanthomorphata</taxon>
        <taxon>Ovalentaria</taxon>
        <taxon>Atherinomorphae</taxon>
        <taxon>Cyprinodontiformes</taxon>
        <taxon>Goodeidae</taxon>
        <taxon>Goodea</taxon>
    </lineage>
</organism>